<evidence type="ECO:0000313" key="3">
    <source>
        <dbReference type="Proteomes" id="UP000487268"/>
    </source>
</evidence>
<dbReference type="Pfam" id="PF14417">
    <property type="entry name" value="MEDS"/>
    <property type="match status" value="1"/>
</dbReference>
<comment type="caution">
    <text evidence="2">The sequence shown here is derived from an EMBL/GenBank/DDBJ whole genome shotgun (WGS) entry which is preliminary data.</text>
</comment>
<organism evidence="2 3">
    <name type="scientific">Actinomadura macrotermitis</name>
    <dbReference type="NCBI Taxonomy" id="2585200"/>
    <lineage>
        <taxon>Bacteria</taxon>
        <taxon>Bacillati</taxon>
        <taxon>Actinomycetota</taxon>
        <taxon>Actinomycetes</taxon>
        <taxon>Streptosporangiales</taxon>
        <taxon>Thermomonosporaceae</taxon>
        <taxon>Actinomadura</taxon>
    </lineage>
</organism>
<evidence type="ECO:0000313" key="2">
    <source>
        <dbReference type="EMBL" id="MQY06735.1"/>
    </source>
</evidence>
<dbReference type="InterPro" id="IPR058548">
    <property type="entry name" value="MlaB-like_STAS"/>
</dbReference>
<dbReference type="SUPFAM" id="SSF52091">
    <property type="entry name" value="SpoIIaa-like"/>
    <property type="match status" value="1"/>
</dbReference>
<dbReference type="Pfam" id="PF13466">
    <property type="entry name" value="STAS_2"/>
    <property type="match status" value="1"/>
</dbReference>
<evidence type="ECO:0000259" key="1">
    <source>
        <dbReference type="PROSITE" id="PS50801"/>
    </source>
</evidence>
<gene>
    <name evidence="2" type="ORF">ACRB68_48310</name>
</gene>
<dbReference type="RefSeq" id="WP_153536165.1">
    <property type="nucleotide sequence ID" value="NZ_WEGH01000003.1"/>
</dbReference>
<dbReference type="Proteomes" id="UP000487268">
    <property type="component" value="Unassembled WGS sequence"/>
</dbReference>
<dbReference type="InterPro" id="IPR002645">
    <property type="entry name" value="STAS_dom"/>
</dbReference>
<dbReference type="Gene3D" id="3.30.750.24">
    <property type="entry name" value="STAS domain"/>
    <property type="match status" value="1"/>
</dbReference>
<dbReference type="PROSITE" id="PS50801">
    <property type="entry name" value="STAS"/>
    <property type="match status" value="1"/>
</dbReference>
<accession>A0A7K0BZV7</accession>
<dbReference type="InterPro" id="IPR036513">
    <property type="entry name" value="STAS_dom_sf"/>
</dbReference>
<proteinExistence type="predicted"/>
<name>A0A7K0BZV7_9ACTN</name>
<dbReference type="InterPro" id="IPR025847">
    <property type="entry name" value="MEDS_domain"/>
</dbReference>
<reference evidence="2 3" key="1">
    <citation type="submission" date="2019-10" db="EMBL/GenBank/DDBJ databases">
        <title>Actinomadura rubteroloni sp. nov. and Actinomadura macrotermitis sp. nov., isolated from the gut of fungus growing-termite Macrotermes natalensis.</title>
        <authorList>
            <person name="Benndorf R."/>
            <person name="Martin K."/>
            <person name="Kuefner M."/>
            <person name="De Beer W."/>
            <person name="Kaster A.-K."/>
            <person name="Vollmers J."/>
            <person name="Poulsen M."/>
            <person name="Beemelmanns C."/>
        </authorList>
    </citation>
    <scope>NUCLEOTIDE SEQUENCE [LARGE SCALE GENOMIC DNA]</scope>
    <source>
        <strain evidence="2 3">RB68</strain>
    </source>
</reference>
<dbReference type="OrthoDB" id="116243at2"/>
<sequence>METWYTKRAVSGVRPGDHGILPYSGPEERNRVMSTFMSDALGNNEKVVYVTDTEPERLPGIGPRTKLQLHGYTETRQLVVVRREDACLDSRGRFDPDKLVQTLRTELARTDDEGYRAMRWTTDNSWLLHGRIDLSQVIGCEHQIAGAVGPSTMVMAVCQVDRRRCPPDRYAALQDTHEVLIEDDPRFDDGTLKIVQTYAPPGLRIEGELDHARQTRFAEELAQICLLPGPVHIDMSRLGFLDLGGLNLLVQYAADRPGGDPVVLDDLPPNVASTIDLIGWHRMPGLIRGRDRRAGGEVI</sequence>
<protein>
    <recommendedName>
        <fullName evidence="1">STAS domain-containing protein</fullName>
    </recommendedName>
</protein>
<feature type="domain" description="STAS" evidence="1">
    <location>
        <begin position="203"/>
        <end position="279"/>
    </location>
</feature>
<dbReference type="CDD" id="cd07043">
    <property type="entry name" value="STAS_anti-anti-sigma_factors"/>
    <property type="match status" value="1"/>
</dbReference>
<keyword evidence="3" id="KW-1185">Reference proteome</keyword>
<dbReference type="EMBL" id="WEGH01000003">
    <property type="protein sequence ID" value="MQY06735.1"/>
    <property type="molecule type" value="Genomic_DNA"/>
</dbReference>
<dbReference type="AlphaFoldDB" id="A0A7K0BZV7"/>